<sequence length="656" mass="76545">MAYFGNNQQRGELQELFTDLNDLNFDKKKEAIKKVIAYMTVGKDVSQLFQSVIKCLEFQDIEMKKLIYLYIVNYSRQKPDDAIMVIQNFRKDVRKSENPLVRALAIRTFGCLRVPKLNEYLIEPLKDCIQDDDPYVRKTAVLCVPKVFEVSPELCPALLELLQKLLEKESNALVLANLIQSMREIEVVNGKQLILMNPKIIQKLLLAIDECMEWGQIFILDYLATYDPVESKQAEIIIERTLPRLSHINPTVTFCAVKLILKYLDHLDNGDLVKNLCKKISPSLISLLSWNQPEIQYTILRNISLILQKFPILFENEVKVFFCSFNEPYYIKYEKLDIMVRICDSKNFNQVLNELMIYINEADPHFVRKTIKSIGKIGIMYDKALSEAVSILVEFAKNVQQANESVQELFIQMQILYRKNRNLYKTNDSLKILFNILEYANEPEAKSACTWIVGEFAEFIPKSVDKMKEYIDNFLIEDRLVQLQLLTSGVKLYIKYPSLCSALIQQLINSAKDSFNPDVRDRTYIYWRLLSTDPEIVKNLVCSVPTNSSQFQKDIRLWETKDLIIALENMGSISNLFHKLPNQLYKNIKIRNNHQQEAKIYKADEKQDIPQKEQEIKKEDQNQQIQQQPKQDFDLLNFDEPVSKSNNNKIDVYDLI</sequence>
<evidence type="ECO:0000256" key="5">
    <source>
        <dbReference type="PIRNR" id="PIRNR002291"/>
    </source>
</evidence>
<feature type="region of interest" description="Disordered" evidence="6">
    <location>
        <begin position="606"/>
        <end position="632"/>
    </location>
</feature>
<feature type="domain" description="Clathrin/coatomer adaptor adaptin-like N-terminal" evidence="7">
    <location>
        <begin position="11"/>
        <end position="533"/>
    </location>
</feature>
<protein>
    <recommendedName>
        <fullName evidence="5">AP complex subunit beta</fullName>
    </recommendedName>
</protein>
<dbReference type="InterPro" id="IPR002553">
    <property type="entry name" value="Clathrin/coatomer_adapt-like_N"/>
</dbReference>
<evidence type="ECO:0000256" key="4">
    <source>
        <dbReference type="ARBA" id="ARBA00023136"/>
    </source>
</evidence>
<name>A0A8S1MEG6_PARPR</name>
<dbReference type="GO" id="GO:0012505">
    <property type="term" value="C:endomembrane system"/>
    <property type="evidence" value="ECO:0007669"/>
    <property type="project" value="UniProtKB-SubCell"/>
</dbReference>
<dbReference type="Proteomes" id="UP000688137">
    <property type="component" value="Unassembled WGS sequence"/>
</dbReference>
<dbReference type="PIRSF" id="PIRSF002291">
    <property type="entry name" value="AP_complex_beta"/>
    <property type="match status" value="1"/>
</dbReference>
<dbReference type="InterPro" id="IPR016342">
    <property type="entry name" value="AP_complex_bsu_1_2_4"/>
</dbReference>
<organism evidence="8 9">
    <name type="scientific">Paramecium primaurelia</name>
    <dbReference type="NCBI Taxonomy" id="5886"/>
    <lineage>
        <taxon>Eukaryota</taxon>
        <taxon>Sar</taxon>
        <taxon>Alveolata</taxon>
        <taxon>Ciliophora</taxon>
        <taxon>Intramacronucleata</taxon>
        <taxon>Oligohymenophorea</taxon>
        <taxon>Peniculida</taxon>
        <taxon>Parameciidae</taxon>
        <taxon>Paramecium</taxon>
    </lineage>
</organism>
<gene>
    <name evidence="8" type="ORF">PPRIM_AZ9-3.1.T0510198</name>
</gene>
<dbReference type="PANTHER" id="PTHR11134">
    <property type="entry name" value="ADAPTOR COMPLEX SUBUNIT BETA FAMILY MEMBER"/>
    <property type="match status" value="1"/>
</dbReference>
<dbReference type="GO" id="GO:0006886">
    <property type="term" value="P:intracellular protein transport"/>
    <property type="evidence" value="ECO:0007669"/>
    <property type="project" value="InterPro"/>
</dbReference>
<evidence type="ECO:0000313" key="9">
    <source>
        <dbReference type="Proteomes" id="UP000688137"/>
    </source>
</evidence>
<evidence type="ECO:0000256" key="6">
    <source>
        <dbReference type="SAM" id="MobiDB-lite"/>
    </source>
</evidence>
<dbReference type="AlphaFoldDB" id="A0A8S1MEG6"/>
<dbReference type="OMA" id="FIQMQIL"/>
<accession>A0A8S1MEG6</accession>
<comment type="caution">
    <text evidence="8">The sequence shown here is derived from an EMBL/GenBank/DDBJ whole genome shotgun (WGS) entry which is preliminary data.</text>
</comment>
<keyword evidence="2 5" id="KW-0813">Transport</keyword>
<keyword evidence="4 5" id="KW-0472">Membrane</keyword>
<reference evidence="8" key="1">
    <citation type="submission" date="2021-01" db="EMBL/GenBank/DDBJ databases">
        <authorList>
            <consortium name="Genoscope - CEA"/>
            <person name="William W."/>
        </authorList>
    </citation>
    <scope>NUCLEOTIDE SEQUENCE</scope>
</reference>
<keyword evidence="9" id="KW-1185">Reference proteome</keyword>
<dbReference type="Pfam" id="PF01602">
    <property type="entry name" value="Adaptin_N"/>
    <property type="match status" value="1"/>
</dbReference>
<dbReference type="GO" id="GO:0016192">
    <property type="term" value="P:vesicle-mediated transport"/>
    <property type="evidence" value="ECO:0007669"/>
    <property type="project" value="InterPro"/>
</dbReference>
<evidence type="ECO:0000259" key="7">
    <source>
        <dbReference type="Pfam" id="PF01602"/>
    </source>
</evidence>
<evidence type="ECO:0000256" key="3">
    <source>
        <dbReference type="ARBA" id="ARBA00022927"/>
    </source>
</evidence>
<dbReference type="GO" id="GO:0030117">
    <property type="term" value="C:membrane coat"/>
    <property type="evidence" value="ECO:0007669"/>
    <property type="project" value="InterPro"/>
</dbReference>
<comment type="similarity">
    <text evidence="5">Belongs to the adaptor complexes large subunit family.</text>
</comment>
<evidence type="ECO:0000256" key="1">
    <source>
        <dbReference type="ARBA" id="ARBA00004308"/>
    </source>
</evidence>
<evidence type="ECO:0000256" key="2">
    <source>
        <dbReference type="ARBA" id="ARBA00022448"/>
    </source>
</evidence>
<proteinExistence type="inferred from homology"/>
<evidence type="ECO:0000313" key="8">
    <source>
        <dbReference type="EMBL" id="CAD8073704.1"/>
    </source>
</evidence>
<dbReference type="EMBL" id="CAJJDM010000051">
    <property type="protein sequence ID" value="CAD8073704.1"/>
    <property type="molecule type" value="Genomic_DNA"/>
</dbReference>
<keyword evidence="3 5" id="KW-0653">Protein transport</keyword>
<comment type="subcellular location">
    <subcellularLocation>
        <location evidence="1">Endomembrane system</location>
    </subcellularLocation>
</comment>
<dbReference type="InterPro" id="IPR026739">
    <property type="entry name" value="AP_beta"/>
</dbReference>
<feature type="compositionally biased region" description="Basic and acidic residues" evidence="6">
    <location>
        <begin position="606"/>
        <end position="621"/>
    </location>
</feature>